<dbReference type="Proteomes" id="UP000023152">
    <property type="component" value="Unassembled WGS sequence"/>
</dbReference>
<proteinExistence type="predicted"/>
<gene>
    <name evidence="3" type="ORF">RFI_15976</name>
</gene>
<keyword evidence="4" id="KW-1185">Reference proteome</keyword>
<dbReference type="SUPFAM" id="SSF50729">
    <property type="entry name" value="PH domain-like"/>
    <property type="match status" value="1"/>
</dbReference>
<dbReference type="InterPro" id="IPR001849">
    <property type="entry name" value="PH_domain"/>
</dbReference>
<accession>X6N5B9</accession>
<evidence type="ECO:0000256" key="1">
    <source>
        <dbReference type="SAM" id="MobiDB-lite"/>
    </source>
</evidence>
<evidence type="ECO:0000313" key="3">
    <source>
        <dbReference type="EMBL" id="ETO21226.1"/>
    </source>
</evidence>
<feature type="non-terminal residue" evidence="3">
    <location>
        <position position="1"/>
    </location>
</feature>
<evidence type="ECO:0000313" key="4">
    <source>
        <dbReference type="Proteomes" id="UP000023152"/>
    </source>
</evidence>
<comment type="caution">
    <text evidence="3">The sequence shown here is derived from an EMBL/GenBank/DDBJ whole genome shotgun (WGS) entry which is preliminary data.</text>
</comment>
<feature type="region of interest" description="Disordered" evidence="1">
    <location>
        <begin position="61"/>
        <end position="119"/>
    </location>
</feature>
<feature type="domain" description="PH" evidence="2">
    <location>
        <begin position="251"/>
        <end position="287"/>
    </location>
</feature>
<dbReference type="AlphaFoldDB" id="X6N5B9"/>
<sequence length="300" mass="34373">LLALCLIFNKKKRKEGGGGVEHWKCRFVNTFLLPFFFSKKKKESALEELSEIVGESSSNNIAKAENSGSRSFGEIKHTQENRTNVTSIQSATNGTTKQHDPNAINQMQPGDENRSKSDVKDFAGNRSYYEQFDLGIFKKLLLSKKKKKRLKKNVKPKVGADNPFNRKLKRKSTRLALQQMQKIQETESALPVLEAFLQKNNHVRHIRGKNVGLLEISDASNAQERNKFNGNLSIMHIDELGPVKTRSNNKFYLIAHTDKKKNRTLEFKAVSEQDRDFWLKGIQAHIQHEKSMIQYLEQTS</sequence>
<feature type="compositionally biased region" description="Polar residues" evidence="1">
    <location>
        <begin position="81"/>
        <end position="96"/>
    </location>
</feature>
<protein>
    <recommendedName>
        <fullName evidence="2">PH domain-containing protein</fullName>
    </recommendedName>
</protein>
<reference evidence="3 4" key="1">
    <citation type="journal article" date="2013" name="Curr. Biol.">
        <title>The Genome of the Foraminiferan Reticulomyxa filosa.</title>
        <authorList>
            <person name="Glockner G."/>
            <person name="Hulsmann N."/>
            <person name="Schleicher M."/>
            <person name="Noegel A.A."/>
            <person name="Eichinger L."/>
            <person name="Gallinger C."/>
            <person name="Pawlowski J."/>
            <person name="Sierra R."/>
            <person name="Euteneuer U."/>
            <person name="Pillet L."/>
            <person name="Moustafa A."/>
            <person name="Platzer M."/>
            <person name="Groth M."/>
            <person name="Szafranski K."/>
            <person name="Schliwa M."/>
        </authorList>
    </citation>
    <scope>NUCLEOTIDE SEQUENCE [LARGE SCALE GENOMIC DNA]</scope>
</reference>
<dbReference type="PROSITE" id="PS50003">
    <property type="entry name" value="PH_DOMAIN"/>
    <property type="match status" value="1"/>
</dbReference>
<evidence type="ECO:0000259" key="2">
    <source>
        <dbReference type="PROSITE" id="PS50003"/>
    </source>
</evidence>
<name>X6N5B9_RETFI</name>
<feature type="compositionally biased region" description="Polar residues" evidence="1">
    <location>
        <begin position="61"/>
        <end position="70"/>
    </location>
</feature>
<organism evidence="3 4">
    <name type="scientific">Reticulomyxa filosa</name>
    <dbReference type="NCBI Taxonomy" id="46433"/>
    <lineage>
        <taxon>Eukaryota</taxon>
        <taxon>Sar</taxon>
        <taxon>Rhizaria</taxon>
        <taxon>Retaria</taxon>
        <taxon>Foraminifera</taxon>
        <taxon>Monothalamids</taxon>
        <taxon>Reticulomyxidae</taxon>
        <taxon>Reticulomyxa</taxon>
    </lineage>
</organism>
<dbReference type="EMBL" id="ASPP01011836">
    <property type="protein sequence ID" value="ETO21226.1"/>
    <property type="molecule type" value="Genomic_DNA"/>
</dbReference>